<dbReference type="PROSITE" id="PS50172">
    <property type="entry name" value="BRCT"/>
    <property type="match status" value="1"/>
</dbReference>
<protein>
    <recommendedName>
        <fullName evidence="2">BRCT domain-containing protein</fullName>
    </recommendedName>
</protein>
<organism evidence="3 4">
    <name type="scientific">Fistulina hepatica ATCC 64428</name>
    <dbReference type="NCBI Taxonomy" id="1128425"/>
    <lineage>
        <taxon>Eukaryota</taxon>
        <taxon>Fungi</taxon>
        <taxon>Dikarya</taxon>
        <taxon>Basidiomycota</taxon>
        <taxon>Agaricomycotina</taxon>
        <taxon>Agaricomycetes</taxon>
        <taxon>Agaricomycetidae</taxon>
        <taxon>Agaricales</taxon>
        <taxon>Fistulinaceae</taxon>
        <taxon>Fistulina</taxon>
    </lineage>
</organism>
<feature type="compositionally biased region" description="Polar residues" evidence="1">
    <location>
        <begin position="581"/>
        <end position="591"/>
    </location>
</feature>
<feature type="compositionally biased region" description="Basic and acidic residues" evidence="1">
    <location>
        <begin position="479"/>
        <end position="494"/>
    </location>
</feature>
<feature type="region of interest" description="Disordered" evidence="1">
    <location>
        <begin position="104"/>
        <end position="133"/>
    </location>
</feature>
<feature type="region of interest" description="Disordered" evidence="1">
    <location>
        <begin position="418"/>
        <end position="454"/>
    </location>
</feature>
<feature type="compositionally biased region" description="Basic and acidic residues" evidence="1">
    <location>
        <begin position="510"/>
        <end position="527"/>
    </location>
</feature>
<proteinExistence type="predicted"/>
<dbReference type="Pfam" id="PF16589">
    <property type="entry name" value="BRCT_2"/>
    <property type="match status" value="1"/>
</dbReference>
<feature type="compositionally biased region" description="Low complexity" evidence="1">
    <location>
        <begin position="122"/>
        <end position="132"/>
    </location>
</feature>
<dbReference type="AlphaFoldDB" id="A0A0D7AGH0"/>
<evidence type="ECO:0000313" key="4">
    <source>
        <dbReference type="Proteomes" id="UP000054144"/>
    </source>
</evidence>
<dbReference type="Proteomes" id="UP000054144">
    <property type="component" value="Unassembled WGS sequence"/>
</dbReference>
<feature type="region of interest" description="Disordered" evidence="1">
    <location>
        <begin position="467"/>
        <end position="591"/>
    </location>
</feature>
<dbReference type="Gene3D" id="3.40.50.10190">
    <property type="entry name" value="BRCT domain"/>
    <property type="match status" value="1"/>
</dbReference>
<dbReference type="OrthoDB" id="426865at2759"/>
<keyword evidence="4" id="KW-1185">Reference proteome</keyword>
<dbReference type="InterPro" id="IPR036420">
    <property type="entry name" value="BRCT_dom_sf"/>
</dbReference>
<name>A0A0D7AGH0_9AGAR</name>
<feature type="domain" description="BRCT" evidence="2">
    <location>
        <begin position="335"/>
        <end position="409"/>
    </location>
</feature>
<feature type="compositionally biased region" description="Basic residues" evidence="1">
    <location>
        <begin position="274"/>
        <end position="284"/>
    </location>
</feature>
<dbReference type="SUPFAM" id="SSF52113">
    <property type="entry name" value="BRCT domain"/>
    <property type="match status" value="1"/>
</dbReference>
<evidence type="ECO:0000313" key="3">
    <source>
        <dbReference type="EMBL" id="KIY50527.1"/>
    </source>
</evidence>
<feature type="compositionally biased region" description="Low complexity" evidence="1">
    <location>
        <begin position="529"/>
        <end position="580"/>
    </location>
</feature>
<feature type="compositionally biased region" description="Basic and acidic residues" evidence="1">
    <location>
        <begin position="305"/>
        <end position="314"/>
    </location>
</feature>
<dbReference type="InterPro" id="IPR001357">
    <property type="entry name" value="BRCT_dom"/>
</dbReference>
<evidence type="ECO:0000256" key="1">
    <source>
        <dbReference type="SAM" id="MobiDB-lite"/>
    </source>
</evidence>
<gene>
    <name evidence="3" type="ORF">FISHEDRAFT_71571</name>
</gene>
<sequence>MFRYPEGSPMRLYFQLEGLDHRPQLIKNALSRGACSCDDPRDAHYILVNRYTEQGRQFVREWSRVPVLDYLWIDKCIAVGRCLLGSENFGGCLVVDDGLPLKIDGHTPHLPTPGNTPEQQNSSTSRSASTSTLPLGDFAPIQQMASSSMSSVPDASMSGMMSMVMPQYNFSPGFPNHVGPSNAPMITFNPFPQTQYPLHSPQSLNAQVASQQMMAAMGNIQDMLSQFQVPGAPCGNNPFLFSQSEPLLVSTSQMGYSQPDEPSTSSTPVDSRSRPRVVSKKRKRGDSTASDDFGNDSGASSSPKADSRDSHGNAEDLFTQSGEPLKFYVQLDMPSRNVLVNDIRKNGGKLVTEQEQADYVVLFKSTKKRTIFDQLLSEANRLEKNAVEVTFVHDCIAKNRLLKPRVYLFDDQVEDTPKLKPKEGKKCGRPPKASKQKSTVKEKQSKEPQVTARSVKIEIPDAESLPVKTSRKKTIVSRSAEKAKEEAQQFRDLAEGMNPKPKTTKQKASVIEEEHRPTLDHVTEDARVSQSSTPSLPLPASTTDVPSSSEPSPALPSESPSAVPPASVSPLSTVSSTPPAQSTSHACDSSSKADYEMMLNHDLNLFASYLASDVSEDSNGEDDDKVFARLESEHKCLSSESWSALWDTHHAEIENRYYAIIEAEEHQQEQESTA</sequence>
<reference evidence="3 4" key="1">
    <citation type="journal article" date="2015" name="Fungal Genet. Biol.">
        <title>Evolution of novel wood decay mechanisms in Agaricales revealed by the genome sequences of Fistulina hepatica and Cylindrobasidium torrendii.</title>
        <authorList>
            <person name="Floudas D."/>
            <person name="Held B.W."/>
            <person name="Riley R."/>
            <person name="Nagy L.G."/>
            <person name="Koehler G."/>
            <person name="Ransdell A.S."/>
            <person name="Younus H."/>
            <person name="Chow J."/>
            <person name="Chiniquy J."/>
            <person name="Lipzen A."/>
            <person name="Tritt A."/>
            <person name="Sun H."/>
            <person name="Haridas S."/>
            <person name="LaButti K."/>
            <person name="Ohm R.A."/>
            <person name="Kues U."/>
            <person name="Blanchette R.A."/>
            <person name="Grigoriev I.V."/>
            <person name="Minto R.E."/>
            <person name="Hibbett D.S."/>
        </authorList>
    </citation>
    <scope>NUCLEOTIDE SEQUENCE [LARGE SCALE GENOMIC DNA]</scope>
    <source>
        <strain evidence="3 4">ATCC 64428</strain>
    </source>
</reference>
<evidence type="ECO:0000259" key="2">
    <source>
        <dbReference type="PROSITE" id="PS50172"/>
    </source>
</evidence>
<feature type="region of interest" description="Disordered" evidence="1">
    <location>
        <begin position="252"/>
        <end position="317"/>
    </location>
</feature>
<accession>A0A0D7AGH0</accession>
<dbReference type="EMBL" id="KN881675">
    <property type="protein sequence ID" value="KIY50527.1"/>
    <property type="molecule type" value="Genomic_DNA"/>
</dbReference>